<evidence type="ECO:0000256" key="4">
    <source>
        <dbReference type="ARBA" id="ARBA00022989"/>
    </source>
</evidence>
<dbReference type="OrthoDB" id="8184704at2"/>
<sequence>MTDTQVNAPGGTDGPKSEEGSGRRHRLVCGWSANLVQMVLGLTQQLLLIPAFLHVWSGDVLAAWLAIYAAGSLVIVADAGLQFRAINRFLAFKSCVDCDGRTASVYHGMLRIYLAIVAGLGVLLCAAEYLAPPSAVLGFDAMPTFDAAMLVMTLGMLLSLPANLCSGLYRVRGLYGRAVWMQNAALLLGQIAQLVALAMFGSLLAVAIAFVSTQLLFMIFIVGFDTPRRFPFLRRAARPPFIAPSWRWSIGQFGRALPFAIANITELALVNIPVLLVSALVTDRVAVVQWGLTRVIASLVRGLCLQTALPLGAELGHDHAIGDTERLRRLYAHGSVFVTGLACLAVAGFLPFWPDFFALWTHGGIPYDGLLAVTLLLGSAAGAPSLMALVFANHSNRGALLIRTKGLQFVVFLVLSLVLIPRLGPLGAALAMVASDIVVQFGLLTLVIIWQTLRHPFRHVAFLLLTAAGIVAPGWLIGLAITALLSGSGLVHFVLECAIWIAVVGGLASPLLNTALRERLRALVPA</sequence>
<evidence type="ECO:0008006" key="10">
    <source>
        <dbReference type="Google" id="ProtNLM"/>
    </source>
</evidence>
<feature type="transmembrane region" description="Helical" evidence="7">
    <location>
        <begin position="203"/>
        <end position="224"/>
    </location>
</feature>
<feature type="transmembrane region" description="Helical" evidence="7">
    <location>
        <begin position="33"/>
        <end position="55"/>
    </location>
</feature>
<feature type="transmembrane region" description="Helical" evidence="7">
    <location>
        <begin position="330"/>
        <end position="350"/>
    </location>
</feature>
<dbReference type="Proteomes" id="UP000324758">
    <property type="component" value="Unassembled WGS sequence"/>
</dbReference>
<feature type="region of interest" description="Disordered" evidence="6">
    <location>
        <begin position="1"/>
        <end position="22"/>
    </location>
</feature>
<feature type="transmembrane region" description="Helical" evidence="7">
    <location>
        <begin position="150"/>
        <end position="171"/>
    </location>
</feature>
<feature type="transmembrane region" description="Helical" evidence="7">
    <location>
        <begin position="404"/>
        <end position="423"/>
    </location>
</feature>
<evidence type="ECO:0000256" key="3">
    <source>
        <dbReference type="ARBA" id="ARBA00022692"/>
    </source>
</evidence>
<protein>
    <recommendedName>
        <fullName evidence="10">Oligosaccharide flippase family protein</fullName>
    </recommendedName>
</protein>
<evidence type="ECO:0000256" key="7">
    <source>
        <dbReference type="SAM" id="Phobius"/>
    </source>
</evidence>
<name>A0A5D3KCB6_9BRAD</name>
<feature type="transmembrane region" description="Helical" evidence="7">
    <location>
        <begin position="110"/>
        <end position="130"/>
    </location>
</feature>
<keyword evidence="3 7" id="KW-0812">Transmembrane</keyword>
<accession>A0A5D3KCB6</accession>
<evidence type="ECO:0000313" key="9">
    <source>
        <dbReference type="Proteomes" id="UP000324758"/>
    </source>
</evidence>
<dbReference type="GO" id="GO:0005886">
    <property type="term" value="C:plasma membrane"/>
    <property type="evidence" value="ECO:0007669"/>
    <property type="project" value="UniProtKB-SubCell"/>
</dbReference>
<keyword evidence="2" id="KW-1003">Cell membrane</keyword>
<dbReference type="InterPro" id="IPR050833">
    <property type="entry name" value="Poly_Biosynth_Transport"/>
</dbReference>
<comment type="subcellular location">
    <subcellularLocation>
        <location evidence="1">Cell membrane</location>
        <topology evidence="1">Multi-pass membrane protein</topology>
    </subcellularLocation>
</comment>
<evidence type="ECO:0000256" key="5">
    <source>
        <dbReference type="ARBA" id="ARBA00023136"/>
    </source>
</evidence>
<dbReference type="PANTHER" id="PTHR30250:SF11">
    <property type="entry name" value="O-ANTIGEN TRANSPORTER-RELATED"/>
    <property type="match status" value="1"/>
</dbReference>
<dbReference type="RefSeq" id="WP_148775318.1">
    <property type="nucleotide sequence ID" value="NZ_VSSS01000042.1"/>
</dbReference>
<evidence type="ECO:0000256" key="6">
    <source>
        <dbReference type="SAM" id="MobiDB-lite"/>
    </source>
</evidence>
<keyword evidence="5 7" id="KW-0472">Membrane</keyword>
<feature type="transmembrane region" description="Helical" evidence="7">
    <location>
        <begin position="490"/>
        <end position="512"/>
    </location>
</feature>
<evidence type="ECO:0000256" key="1">
    <source>
        <dbReference type="ARBA" id="ARBA00004651"/>
    </source>
</evidence>
<evidence type="ECO:0000313" key="8">
    <source>
        <dbReference type="EMBL" id="TYL91731.1"/>
    </source>
</evidence>
<reference evidence="8 9" key="1">
    <citation type="submission" date="2019-08" db="EMBL/GenBank/DDBJ databases">
        <title>Bradyrhizobium hipponensis sp. nov., a rhizobium isolated from a Lupinus angustifolius root nodule in Tunisia.</title>
        <authorList>
            <person name="Off K."/>
            <person name="Rejili M."/>
            <person name="Mars M."/>
            <person name="Brachmann A."/>
            <person name="Marin M."/>
        </authorList>
    </citation>
    <scope>NUCLEOTIDE SEQUENCE [LARGE SCALE GENOMIC DNA]</scope>
    <source>
        <strain evidence="8 9">CTAW71</strain>
    </source>
</reference>
<keyword evidence="9" id="KW-1185">Reference proteome</keyword>
<dbReference type="AlphaFoldDB" id="A0A5D3KCB6"/>
<feature type="transmembrane region" description="Helical" evidence="7">
    <location>
        <begin position="429"/>
        <end position="450"/>
    </location>
</feature>
<feature type="transmembrane region" description="Helical" evidence="7">
    <location>
        <begin position="61"/>
        <end position="81"/>
    </location>
</feature>
<organism evidence="8 9">
    <name type="scientific">Bradyrhizobium rifense</name>
    <dbReference type="NCBI Taxonomy" id="515499"/>
    <lineage>
        <taxon>Bacteria</taxon>
        <taxon>Pseudomonadati</taxon>
        <taxon>Pseudomonadota</taxon>
        <taxon>Alphaproteobacteria</taxon>
        <taxon>Hyphomicrobiales</taxon>
        <taxon>Nitrobacteraceae</taxon>
        <taxon>Bradyrhizobium</taxon>
    </lineage>
</organism>
<keyword evidence="4 7" id="KW-1133">Transmembrane helix</keyword>
<feature type="transmembrane region" description="Helical" evidence="7">
    <location>
        <begin position="370"/>
        <end position="392"/>
    </location>
</feature>
<dbReference type="EMBL" id="VSSS01000042">
    <property type="protein sequence ID" value="TYL91731.1"/>
    <property type="molecule type" value="Genomic_DNA"/>
</dbReference>
<feature type="transmembrane region" description="Helical" evidence="7">
    <location>
        <begin position="462"/>
        <end position="484"/>
    </location>
</feature>
<feature type="transmembrane region" description="Helical" evidence="7">
    <location>
        <begin position="256"/>
        <end position="281"/>
    </location>
</feature>
<gene>
    <name evidence="8" type="ORF">FXB40_27825</name>
</gene>
<dbReference type="PANTHER" id="PTHR30250">
    <property type="entry name" value="PST FAMILY PREDICTED COLANIC ACID TRANSPORTER"/>
    <property type="match status" value="1"/>
</dbReference>
<comment type="caution">
    <text evidence="8">The sequence shown here is derived from an EMBL/GenBank/DDBJ whole genome shotgun (WGS) entry which is preliminary data.</text>
</comment>
<proteinExistence type="predicted"/>
<evidence type="ECO:0000256" key="2">
    <source>
        <dbReference type="ARBA" id="ARBA00022475"/>
    </source>
</evidence>